<feature type="chain" id="PRO_5038492429" description="Extracellular protein" evidence="1">
    <location>
        <begin position="31"/>
        <end position="205"/>
    </location>
</feature>
<keyword evidence="1" id="KW-0732">Signal</keyword>
<comment type="caution">
    <text evidence="2">The sequence shown here is derived from an EMBL/GenBank/DDBJ whole genome shotgun (WGS) entry which is preliminary data.</text>
</comment>
<evidence type="ECO:0000313" key="2">
    <source>
        <dbReference type="EMBL" id="RRK11086.1"/>
    </source>
</evidence>
<dbReference type="EMBL" id="QWZQ01000009">
    <property type="protein sequence ID" value="RRK11086.1"/>
    <property type="molecule type" value="Genomic_DNA"/>
</dbReference>
<dbReference type="Proteomes" id="UP000283633">
    <property type="component" value="Unassembled WGS sequence"/>
</dbReference>
<dbReference type="AlphaFoldDB" id="A0A426D943"/>
<organism evidence="2 3">
    <name type="scientific">Lactiplantibacillus garii</name>
    <dbReference type="NCBI Taxonomy" id="2306423"/>
    <lineage>
        <taxon>Bacteria</taxon>
        <taxon>Bacillati</taxon>
        <taxon>Bacillota</taxon>
        <taxon>Bacilli</taxon>
        <taxon>Lactobacillales</taxon>
        <taxon>Lactobacillaceae</taxon>
        <taxon>Lactiplantibacillus</taxon>
    </lineage>
</organism>
<sequence>MNLVTKLGVVTLAAITVAPLATSTISPVNAQAKTVKKAKKVSKKKAKTYKISKKVLRSKKNIMVFNKSVIVEQNKANNLRIIDSASADSNAIDYKVTGQKVKGKTMTMKLTPKLSKREKKYGLAKGAGMVKITRTGKNSYKMPIYSGNGGTRVNGNKVQFQNQWWKEKRTTYKGKLTSLKTLKTANNKTATSNSNAIAMKFYSFY</sequence>
<feature type="signal peptide" evidence="1">
    <location>
        <begin position="1"/>
        <end position="30"/>
    </location>
</feature>
<dbReference type="RefSeq" id="WP_125071610.1">
    <property type="nucleotide sequence ID" value="NZ_QWZQ01000009.1"/>
</dbReference>
<name>A0A426D943_9LACO</name>
<protein>
    <recommendedName>
        <fullName evidence="4">Extracellular protein</fullName>
    </recommendedName>
</protein>
<gene>
    <name evidence="2" type="ORF">D1831_03845</name>
</gene>
<reference evidence="2 3" key="1">
    <citation type="submission" date="2018-08" db="EMBL/GenBank/DDBJ databases">
        <title>Genome Lactobacillus garii FI11369.</title>
        <authorList>
            <person name="Diaz M."/>
            <person name="Narbad A."/>
        </authorList>
    </citation>
    <scope>NUCLEOTIDE SEQUENCE [LARGE SCALE GENOMIC DNA]</scope>
    <source>
        <strain evidence="2 3">FI11369</strain>
    </source>
</reference>
<keyword evidence="3" id="KW-1185">Reference proteome</keyword>
<evidence type="ECO:0008006" key="4">
    <source>
        <dbReference type="Google" id="ProtNLM"/>
    </source>
</evidence>
<proteinExistence type="predicted"/>
<accession>A0A426D943</accession>
<evidence type="ECO:0000313" key="3">
    <source>
        <dbReference type="Proteomes" id="UP000283633"/>
    </source>
</evidence>
<evidence type="ECO:0000256" key="1">
    <source>
        <dbReference type="SAM" id="SignalP"/>
    </source>
</evidence>